<proteinExistence type="inferred from homology"/>
<dbReference type="Proteomes" id="UP000479226">
    <property type="component" value="Unassembled WGS sequence"/>
</dbReference>
<dbReference type="EMBL" id="JAAKZI010000063">
    <property type="protein sequence ID" value="NGN85578.1"/>
    <property type="molecule type" value="Genomic_DNA"/>
</dbReference>
<dbReference type="SUPFAM" id="SSF52402">
    <property type="entry name" value="Adenine nucleotide alpha hydrolases-like"/>
    <property type="match status" value="1"/>
</dbReference>
<accession>A0ABX0DMX4</accession>
<sequence>MDPVERVVVGIDGSEYSTLALQTAATLAKALALRLDVVSCWSRSDIYFAAEIPVGGFPEADVLEVEATRLVEDAVERAFGPERPPGLVDVSIRYGHPGKILVDESASARLLVVGRRGRGGFLGLRLGSVSSACVAHAHCPVLVVNEPD</sequence>
<reference evidence="3 4" key="1">
    <citation type="submission" date="2020-02" db="EMBL/GenBank/DDBJ databases">
        <title>Genome sequence of the type strain DSM 27180 of Arthrobacter silviterrae.</title>
        <authorList>
            <person name="Gao J."/>
            <person name="Sun J."/>
        </authorList>
    </citation>
    <scope>NUCLEOTIDE SEQUENCE [LARGE SCALE GENOMIC DNA]</scope>
    <source>
        <strain evidence="3 4">DSM 27180</strain>
    </source>
</reference>
<dbReference type="InterPro" id="IPR014729">
    <property type="entry name" value="Rossmann-like_a/b/a_fold"/>
</dbReference>
<feature type="domain" description="UspA" evidence="2">
    <location>
        <begin position="5"/>
        <end position="144"/>
    </location>
</feature>
<protein>
    <submittedName>
        <fullName evidence="3">Universal stress protein</fullName>
    </submittedName>
</protein>
<dbReference type="PRINTS" id="PR01438">
    <property type="entry name" value="UNVRSLSTRESS"/>
</dbReference>
<evidence type="ECO:0000313" key="4">
    <source>
        <dbReference type="Proteomes" id="UP000479226"/>
    </source>
</evidence>
<evidence type="ECO:0000313" key="3">
    <source>
        <dbReference type="EMBL" id="NGN85578.1"/>
    </source>
</evidence>
<dbReference type="PANTHER" id="PTHR46553">
    <property type="entry name" value="ADENINE NUCLEOTIDE ALPHA HYDROLASES-LIKE SUPERFAMILY PROTEIN"/>
    <property type="match status" value="1"/>
</dbReference>
<dbReference type="InterPro" id="IPR006015">
    <property type="entry name" value="Universal_stress_UspA"/>
</dbReference>
<name>A0ABX0DMX4_9MICC</name>
<comment type="caution">
    <text evidence="3">The sequence shown here is derived from an EMBL/GenBank/DDBJ whole genome shotgun (WGS) entry which is preliminary data.</text>
</comment>
<dbReference type="Gene3D" id="3.40.50.620">
    <property type="entry name" value="HUPs"/>
    <property type="match status" value="1"/>
</dbReference>
<organism evidence="3 4">
    <name type="scientific">Arthrobacter silviterrae</name>
    <dbReference type="NCBI Taxonomy" id="2026658"/>
    <lineage>
        <taxon>Bacteria</taxon>
        <taxon>Bacillati</taxon>
        <taxon>Actinomycetota</taxon>
        <taxon>Actinomycetes</taxon>
        <taxon>Micrococcales</taxon>
        <taxon>Micrococcaceae</taxon>
        <taxon>Arthrobacter</taxon>
    </lineage>
</organism>
<dbReference type="PANTHER" id="PTHR46553:SF3">
    <property type="entry name" value="ADENINE NUCLEOTIDE ALPHA HYDROLASES-LIKE SUPERFAMILY PROTEIN"/>
    <property type="match status" value="1"/>
</dbReference>
<comment type="similarity">
    <text evidence="1">Belongs to the universal stress protein A family.</text>
</comment>
<keyword evidence="4" id="KW-1185">Reference proteome</keyword>
<evidence type="ECO:0000259" key="2">
    <source>
        <dbReference type="Pfam" id="PF00582"/>
    </source>
</evidence>
<evidence type="ECO:0000256" key="1">
    <source>
        <dbReference type="ARBA" id="ARBA00008791"/>
    </source>
</evidence>
<gene>
    <name evidence="3" type="ORF">G6N77_19235</name>
</gene>
<dbReference type="Pfam" id="PF00582">
    <property type="entry name" value="Usp"/>
    <property type="match status" value="1"/>
</dbReference>
<dbReference type="InterPro" id="IPR006016">
    <property type="entry name" value="UspA"/>
</dbReference>